<dbReference type="Gene3D" id="3.30.530.20">
    <property type="match status" value="1"/>
</dbReference>
<feature type="compositionally biased region" description="Acidic residues" evidence="1">
    <location>
        <begin position="478"/>
        <end position="493"/>
    </location>
</feature>
<dbReference type="Pfam" id="PF02121">
    <property type="entry name" value="IP_trans"/>
    <property type="match status" value="2"/>
</dbReference>
<dbReference type="InterPro" id="IPR011993">
    <property type="entry name" value="PH-like_dom_sf"/>
</dbReference>
<evidence type="ECO:0000313" key="3">
    <source>
        <dbReference type="EMBL" id="PHJ19255.1"/>
    </source>
</evidence>
<feature type="compositionally biased region" description="Low complexity" evidence="1">
    <location>
        <begin position="534"/>
        <end position="561"/>
    </location>
</feature>
<dbReference type="SUPFAM" id="SSF50729">
    <property type="entry name" value="PH domain-like"/>
    <property type="match status" value="1"/>
</dbReference>
<dbReference type="VEuPathDB" id="ToxoDB:CSUI_006916"/>
<name>A0A2C6KS78_9APIC</name>
<protein>
    <submittedName>
        <fullName evidence="3">Phosphatidylinositol transfer protein</fullName>
    </submittedName>
</protein>
<proteinExistence type="predicted"/>
<feature type="compositionally biased region" description="Low complexity" evidence="1">
    <location>
        <begin position="211"/>
        <end position="225"/>
    </location>
</feature>
<evidence type="ECO:0000259" key="2">
    <source>
        <dbReference type="PROSITE" id="PS50003"/>
    </source>
</evidence>
<evidence type="ECO:0000313" key="4">
    <source>
        <dbReference type="Proteomes" id="UP000221165"/>
    </source>
</evidence>
<comment type="caution">
    <text evidence="3">The sequence shown here is derived from an EMBL/GenBank/DDBJ whole genome shotgun (WGS) entry which is preliminary data.</text>
</comment>
<dbReference type="Proteomes" id="UP000221165">
    <property type="component" value="Unassembled WGS sequence"/>
</dbReference>
<organism evidence="3 4">
    <name type="scientific">Cystoisospora suis</name>
    <dbReference type="NCBI Taxonomy" id="483139"/>
    <lineage>
        <taxon>Eukaryota</taxon>
        <taxon>Sar</taxon>
        <taxon>Alveolata</taxon>
        <taxon>Apicomplexa</taxon>
        <taxon>Conoidasida</taxon>
        <taxon>Coccidia</taxon>
        <taxon>Eucoccidiorida</taxon>
        <taxon>Eimeriorina</taxon>
        <taxon>Sarcocystidae</taxon>
        <taxon>Cystoisospora</taxon>
    </lineage>
</organism>
<sequence>MKVIEYRLILPMTPEQYKRCQLYMVAKASLEDASKSTPETAANECMQILVNEEYEDVENDGAKGQYTHKRINIASKLPSWLVSWVDTRLTVFDEKSWNAFPHLKTIYECEIFSKAKVSMTSHHLLGVQTDDNALKLDASMLAQRKVMVIDIVNDYIPPKSYVASEDPGVFHSVKANIGPLKKDWMTNVPLVDVVEDDDADGEEEEDRQQNSSHLDSFPHSSSLDPTKATSSGRQTSSSSSSSAGDAVNGTETKEKRLPDGSLHKREREGSGGSAGEKETRNGESEGPRKKKVEGAVCSTNTANGLGRGGEKKIVKKPQYPLMTCYKLFIIDFPYFGFMAGKIENWIVGAMKDVLLGYHRKAVCWMDEWYDLTMADIRVMEDEVKEKIDALLGISKPPLSPSAAPTTPAVNGDSTESGKHVSPRIDPSKKAALPPSSSAATAGKEEEEDHQRRRKEPAAGVRGGGTPPRSTEKISGRENDEDGSSEDDEDEEEDRDRGETDKDESLLEIKAGGLPFSVNIDDLAPWSLDAPGVYTPGPTTAAAPHTTSPSGPHATSSSSGAVRAGGGEGGGDHPSGQTMEKYAGQLVAVRGGRGRGAGGRYFIRAGGREAFGRGRRLIYPHGMRIGSRYLKLSSPFSSHHPPRQEAPPPSALHSGFLFKLGDGIWNTTWNLRYIVLRGSFLQYFNDPRDVRPKHSVDIEGAKVSWCGGEVVRGRMHSFLVQPPGKRPMQFR</sequence>
<evidence type="ECO:0000256" key="1">
    <source>
        <dbReference type="SAM" id="MobiDB-lite"/>
    </source>
</evidence>
<feature type="compositionally biased region" description="Low complexity" evidence="1">
    <location>
        <begin position="429"/>
        <end position="439"/>
    </location>
</feature>
<feature type="region of interest" description="Disordered" evidence="1">
    <location>
        <begin position="393"/>
        <end position="507"/>
    </location>
</feature>
<dbReference type="PROSITE" id="PS50003">
    <property type="entry name" value="PH_DOMAIN"/>
    <property type="match status" value="1"/>
</dbReference>
<dbReference type="AlphaFoldDB" id="A0A2C6KS78"/>
<dbReference type="InterPro" id="IPR001666">
    <property type="entry name" value="PI_transfer"/>
</dbReference>
<dbReference type="PANTHER" id="PTHR10658:SF11">
    <property type="entry name" value="VIBRATOR, ISOFORM B"/>
    <property type="match status" value="1"/>
</dbReference>
<dbReference type="SUPFAM" id="SSF55961">
    <property type="entry name" value="Bet v1-like"/>
    <property type="match status" value="2"/>
</dbReference>
<dbReference type="InterPro" id="IPR055261">
    <property type="entry name" value="PI_transfer_N"/>
</dbReference>
<dbReference type="EMBL" id="MIGC01003557">
    <property type="protein sequence ID" value="PHJ19255.1"/>
    <property type="molecule type" value="Genomic_DNA"/>
</dbReference>
<dbReference type="PANTHER" id="PTHR10658">
    <property type="entry name" value="PHOSPHATIDYLINOSITOL TRANSFER PROTEIN"/>
    <property type="match status" value="1"/>
</dbReference>
<feature type="domain" description="PH" evidence="2">
    <location>
        <begin position="649"/>
        <end position="730"/>
    </location>
</feature>
<feature type="compositionally biased region" description="Gly residues" evidence="1">
    <location>
        <begin position="562"/>
        <end position="572"/>
    </location>
</feature>
<dbReference type="GO" id="GO:0005548">
    <property type="term" value="F:phospholipid transporter activity"/>
    <property type="evidence" value="ECO:0007669"/>
    <property type="project" value="InterPro"/>
</dbReference>
<accession>A0A2C6KS78</accession>
<feature type="region of interest" description="Disordered" evidence="1">
    <location>
        <begin position="534"/>
        <end position="577"/>
    </location>
</feature>
<keyword evidence="4" id="KW-1185">Reference proteome</keyword>
<dbReference type="Gene3D" id="2.30.29.30">
    <property type="entry name" value="Pleckstrin-homology domain (PH domain)/Phosphotyrosine-binding domain (PTB)"/>
    <property type="match status" value="1"/>
</dbReference>
<feature type="compositionally biased region" description="Basic and acidic residues" evidence="1">
    <location>
        <begin position="251"/>
        <end position="287"/>
    </location>
</feature>
<dbReference type="GeneID" id="94430277"/>
<feature type="region of interest" description="Disordered" evidence="1">
    <location>
        <begin position="198"/>
        <end position="294"/>
    </location>
</feature>
<dbReference type="RefSeq" id="XP_067920957.1">
    <property type="nucleotide sequence ID" value="XM_068067066.1"/>
</dbReference>
<dbReference type="Pfam" id="PF00169">
    <property type="entry name" value="PH"/>
    <property type="match status" value="1"/>
</dbReference>
<reference evidence="3 4" key="1">
    <citation type="journal article" date="2017" name="Int. J. Parasitol.">
        <title>The genome of the protozoan parasite Cystoisospora suis and a reverse vaccinology approach to identify vaccine candidates.</title>
        <authorList>
            <person name="Palmieri N."/>
            <person name="Shrestha A."/>
            <person name="Ruttkowski B."/>
            <person name="Beck T."/>
            <person name="Vogl C."/>
            <person name="Tomley F."/>
            <person name="Blake D.P."/>
            <person name="Joachim A."/>
        </authorList>
    </citation>
    <scope>NUCLEOTIDE SEQUENCE [LARGE SCALE GENOMIC DNA]</scope>
    <source>
        <strain evidence="3 4">Wien I</strain>
    </source>
</reference>
<dbReference type="InterPro" id="IPR001849">
    <property type="entry name" value="PH_domain"/>
</dbReference>
<dbReference type="InterPro" id="IPR023393">
    <property type="entry name" value="START-like_dom_sf"/>
</dbReference>
<dbReference type="OrthoDB" id="331919at2759"/>
<gene>
    <name evidence="3" type="ORF">CSUI_006916</name>
</gene>
<feature type="compositionally biased region" description="Basic and acidic residues" evidence="1">
    <location>
        <begin position="494"/>
        <end position="506"/>
    </location>
</feature>